<evidence type="ECO:0000313" key="1">
    <source>
        <dbReference type="EMBL" id="MFD0919889.1"/>
    </source>
</evidence>
<dbReference type="EMBL" id="JBHTIW010000004">
    <property type="protein sequence ID" value="MFD0919889.1"/>
    <property type="molecule type" value="Genomic_DNA"/>
</dbReference>
<protein>
    <submittedName>
        <fullName evidence="1">Uncharacterized protein</fullName>
    </submittedName>
</protein>
<organism evidence="1 2">
    <name type="scientific">Saccharopolyspora rosea</name>
    <dbReference type="NCBI Taxonomy" id="524884"/>
    <lineage>
        <taxon>Bacteria</taxon>
        <taxon>Bacillati</taxon>
        <taxon>Actinomycetota</taxon>
        <taxon>Actinomycetes</taxon>
        <taxon>Pseudonocardiales</taxon>
        <taxon>Pseudonocardiaceae</taxon>
        <taxon>Saccharopolyspora</taxon>
    </lineage>
</organism>
<evidence type="ECO:0000313" key="2">
    <source>
        <dbReference type="Proteomes" id="UP001597018"/>
    </source>
</evidence>
<dbReference type="RefSeq" id="WP_263251917.1">
    <property type="nucleotide sequence ID" value="NZ_BAABLT010000052.1"/>
</dbReference>
<accession>A0ABW3FSR3</accession>
<comment type="caution">
    <text evidence="1">The sequence shown here is derived from an EMBL/GenBank/DDBJ whole genome shotgun (WGS) entry which is preliminary data.</text>
</comment>
<dbReference type="Proteomes" id="UP001597018">
    <property type="component" value="Unassembled WGS sequence"/>
</dbReference>
<gene>
    <name evidence="1" type="ORF">ACFQ16_09040</name>
</gene>
<sequence length="200" mass="21990">MADDQRIPDPDAITRFWFWWARIREPLAEAIAEFRSEEFVPPLRDALTALHPDLRFATHPGLRAAHALTITAATPAARRAAAAVLAAAPAPDHLWEFDDLELPPADPNALTCLVGDLEIRMTGMRAAVHHRGATAFIEFFHPMLVDLSPEITDPVLESALAAVLGDVPPRRTQLVVALVRQRPAEALDLRELRAFLAGLP</sequence>
<keyword evidence="2" id="KW-1185">Reference proteome</keyword>
<reference evidence="2" key="1">
    <citation type="journal article" date="2019" name="Int. J. Syst. Evol. Microbiol.">
        <title>The Global Catalogue of Microorganisms (GCM) 10K type strain sequencing project: providing services to taxonomists for standard genome sequencing and annotation.</title>
        <authorList>
            <consortium name="The Broad Institute Genomics Platform"/>
            <consortium name="The Broad Institute Genome Sequencing Center for Infectious Disease"/>
            <person name="Wu L."/>
            <person name="Ma J."/>
        </authorList>
    </citation>
    <scope>NUCLEOTIDE SEQUENCE [LARGE SCALE GENOMIC DNA]</scope>
    <source>
        <strain evidence="2">CCUG 56401</strain>
    </source>
</reference>
<name>A0ABW3FSR3_9PSEU</name>
<proteinExistence type="predicted"/>